<evidence type="ECO:0000256" key="7">
    <source>
        <dbReference type="ARBA" id="ARBA00025803"/>
    </source>
</evidence>
<sequence length="638" mass="72475">MNLATTSRIASGGRRHLRTCLLATLAIVLYSDILHSISESTAFSGVLTTASSSFGSSFSPSFFVQAAAETASNLQRREASPEGAAVGEEDLNPSMDGVSDPEWVRPYHDGPGYFHNTEQEQITLGAEEDVNSPLPSPHKPKDNGKAPAITTDPKKFLLIDFNMAKGIGEVKAAIEGAVYFAHLTKRTLVLPPRVYFRGCKNTMLCKISATEEDLFTQDDEGIVRRRRWGVPFERIYDVEIMRKHVGAVLMDDWVKMMIEREQKTDGGEAPKPITSGLQWLQDNRQFLYSAAHNDDLLKQFKDVSFHEQNIQTFLYQPQGTILESRAGFDESKPAKVYGYHDTFNRNYNLTWNWDFGPSQTTFIGIAEHFATIDKEVLYFSGGITKWNKVLTNFGSEAGRDAYEEVAPKWVQFSTEIRTAADYLVRNLLKYTGGRSYVAVHYRRGPEFLHAQIPHATGNLANYRLGLGTKDIRSPLLRINSLLMKDHSANTFPLQDLDEWTEGVDLPKADHEAQERQTQLIQRMLDSTPRYQTPMDHATRERYYFMATDEQDLGILQTMHEQGALLIGDLLDDHFVQQHMEWMGFQDWYGYVEQLICVKARTFLGSPMSVYSGTIMNQRIQNNRYGRLGNGWLYRPVRP</sequence>
<dbReference type="Gene3D" id="3.40.50.11340">
    <property type="match status" value="1"/>
</dbReference>
<keyword evidence="5" id="KW-0294">Fucose metabolism</keyword>
<dbReference type="Proteomes" id="UP000738359">
    <property type="component" value="Unassembled WGS sequence"/>
</dbReference>
<organism evidence="10 11">
    <name type="scientific">Mortierella alpina</name>
    <name type="common">Oleaginous fungus</name>
    <name type="synonym">Mortierella renispora</name>
    <dbReference type="NCBI Taxonomy" id="64518"/>
    <lineage>
        <taxon>Eukaryota</taxon>
        <taxon>Fungi</taxon>
        <taxon>Fungi incertae sedis</taxon>
        <taxon>Mucoromycota</taxon>
        <taxon>Mortierellomycotina</taxon>
        <taxon>Mortierellomycetes</taxon>
        <taxon>Mortierellales</taxon>
        <taxon>Mortierellaceae</taxon>
        <taxon>Mortierella</taxon>
    </lineage>
</organism>
<feature type="region of interest" description="Disordered" evidence="9">
    <location>
        <begin position="128"/>
        <end position="148"/>
    </location>
</feature>
<evidence type="ECO:0000256" key="8">
    <source>
        <dbReference type="ARBA" id="ARBA00026232"/>
    </source>
</evidence>
<evidence type="ECO:0000313" key="10">
    <source>
        <dbReference type="EMBL" id="KAF9968046.1"/>
    </source>
</evidence>
<dbReference type="Gene3D" id="3.40.50.11350">
    <property type="match status" value="1"/>
</dbReference>
<name>A0A9P6JEJ9_MORAP</name>
<dbReference type="EMBL" id="JAAAHY010000042">
    <property type="protein sequence ID" value="KAF9968046.1"/>
    <property type="molecule type" value="Genomic_DNA"/>
</dbReference>
<proteinExistence type="inferred from homology"/>
<comment type="pathway">
    <text evidence="2">Protein modification; protein glycosylation.</text>
</comment>
<feature type="region of interest" description="Disordered" evidence="9">
    <location>
        <begin position="73"/>
        <end position="102"/>
    </location>
</feature>
<evidence type="ECO:0000256" key="6">
    <source>
        <dbReference type="ARBA" id="ARBA00023277"/>
    </source>
</evidence>
<comment type="caution">
    <text evidence="10">The sequence shown here is derived from an EMBL/GenBank/DDBJ whole genome shotgun (WGS) entry which is preliminary data.</text>
</comment>
<keyword evidence="4" id="KW-0256">Endoplasmic reticulum</keyword>
<evidence type="ECO:0000256" key="3">
    <source>
        <dbReference type="ARBA" id="ARBA00022679"/>
    </source>
</evidence>
<dbReference type="GO" id="GO:0046922">
    <property type="term" value="F:peptide-O-fucosyltransferase activity"/>
    <property type="evidence" value="ECO:0007669"/>
    <property type="project" value="InterPro"/>
</dbReference>
<protein>
    <recommendedName>
        <fullName evidence="8">GDP-fucose protein O-fucosyltransferase 2</fullName>
    </recommendedName>
</protein>
<comment type="similarity">
    <text evidence="7">Belongs to the glycosyltransferase 68 family.</text>
</comment>
<evidence type="ECO:0000256" key="2">
    <source>
        <dbReference type="ARBA" id="ARBA00004922"/>
    </source>
</evidence>
<evidence type="ECO:0000256" key="4">
    <source>
        <dbReference type="ARBA" id="ARBA00022824"/>
    </source>
</evidence>
<dbReference type="GO" id="GO:0006004">
    <property type="term" value="P:fucose metabolic process"/>
    <property type="evidence" value="ECO:0007669"/>
    <property type="project" value="UniProtKB-KW"/>
</dbReference>
<evidence type="ECO:0000256" key="1">
    <source>
        <dbReference type="ARBA" id="ARBA00004240"/>
    </source>
</evidence>
<dbReference type="GO" id="GO:0005783">
    <property type="term" value="C:endoplasmic reticulum"/>
    <property type="evidence" value="ECO:0007669"/>
    <property type="project" value="UniProtKB-SubCell"/>
</dbReference>
<evidence type="ECO:0000256" key="9">
    <source>
        <dbReference type="SAM" id="MobiDB-lite"/>
    </source>
</evidence>
<keyword evidence="11" id="KW-1185">Reference proteome</keyword>
<keyword evidence="6" id="KW-0119">Carbohydrate metabolism</keyword>
<gene>
    <name evidence="10" type="ORF">BGZ70_007058</name>
</gene>
<dbReference type="Pfam" id="PF10250">
    <property type="entry name" value="O-FucT"/>
    <property type="match status" value="1"/>
</dbReference>
<dbReference type="InterPro" id="IPR045130">
    <property type="entry name" value="OFUT2-like"/>
</dbReference>
<dbReference type="PANTHER" id="PTHR13398">
    <property type="entry name" value="GDP-FUCOSE PROTEIN O-FUCOSYLTRANSFERASE 2"/>
    <property type="match status" value="1"/>
</dbReference>
<dbReference type="InterPro" id="IPR019378">
    <property type="entry name" value="GDP-Fuc_O-FucTrfase"/>
</dbReference>
<accession>A0A9P6JEJ9</accession>
<dbReference type="PANTHER" id="PTHR13398:SF0">
    <property type="entry name" value="GDP-FUCOSE PROTEIN O-FUCOSYLTRANSFERASE 2"/>
    <property type="match status" value="1"/>
</dbReference>
<dbReference type="AlphaFoldDB" id="A0A9P6JEJ9"/>
<dbReference type="OrthoDB" id="3345970at2759"/>
<reference evidence="10" key="1">
    <citation type="journal article" date="2020" name="Fungal Divers.">
        <title>Resolving the Mortierellaceae phylogeny through synthesis of multi-gene phylogenetics and phylogenomics.</title>
        <authorList>
            <person name="Vandepol N."/>
            <person name="Liber J."/>
            <person name="Desiro A."/>
            <person name="Na H."/>
            <person name="Kennedy M."/>
            <person name="Barry K."/>
            <person name="Grigoriev I.V."/>
            <person name="Miller A.N."/>
            <person name="O'Donnell K."/>
            <person name="Stajich J.E."/>
            <person name="Bonito G."/>
        </authorList>
    </citation>
    <scope>NUCLEOTIDE SEQUENCE</scope>
    <source>
        <strain evidence="10">CK1249</strain>
    </source>
</reference>
<comment type="subcellular location">
    <subcellularLocation>
        <location evidence="1">Endoplasmic reticulum</location>
    </subcellularLocation>
</comment>
<evidence type="ECO:0000313" key="11">
    <source>
        <dbReference type="Proteomes" id="UP000738359"/>
    </source>
</evidence>
<evidence type="ECO:0000256" key="5">
    <source>
        <dbReference type="ARBA" id="ARBA00023253"/>
    </source>
</evidence>
<keyword evidence="3" id="KW-0808">Transferase</keyword>